<evidence type="ECO:0008006" key="3">
    <source>
        <dbReference type="Google" id="ProtNLM"/>
    </source>
</evidence>
<dbReference type="Pfam" id="PF05284">
    <property type="entry name" value="DUF736"/>
    <property type="match status" value="1"/>
</dbReference>
<name>A0A0D6PFW5_9PROT</name>
<organism evidence="1 2">
    <name type="scientific">Acidocella aminolytica 101 = DSM 11237</name>
    <dbReference type="NCBI Taxonomy" id="1120923"/>
    <lineage>
        <taxon>Bacteria</taxon>
        <taxon>Pseudomonadati</taxon>
        <taxon>Pseudomonadota</taxon>
        <taxon>Alphaproteobacteria</taxon>
        <taxon>Acetobacterales</taxon>
        <taxon>Acidocellaceae</taxon>
        <taxon>Acidocella</taxon>
    </lineage>
</organism>
<dbReference type="InterPro" id="IPR007948">
    <property type="entry name" value="DUF736"/>
</dbReference>
<gene>
    <name evidence="1" type="ORF">Aam_054_041</name>
</gene>
<dbReference type="Proteomes" id="UP000032668">
    <property type="component" value="Unassembled WGS sequence"/>
</dbReference>
<sequence length="135" mass="14887">MQADRAPGQLIAIEAAMVAGSKQQRRFDMATIGTFKKAGNEIHGEIVTLSVQTKNVRIVPETNRSNDNAPSHRVYVSRAEIGAGWSRRSAEGRDYISVKLDDPSFSAPIYANLFDDEGGEGYSLIWSRSRKQNGE</sequence>
<protein>
    <recommendedName>
        <fullName evidence="3">DUF736 domain-containing protein</fullName>
    </recommendedName>
</protein>
<keyword evidence="2" id="KW-1185">Reference proteome</keyword>
<dbReference type="EMBL" id="BANC01000053">
    <property type="protein sequence ID" value="GAN80620.1"/>
    <property type="molecule type" value="Genomic_DNA"/>
</dbReference>
<proteinExistence type="predicted"/>
<evidence type="ECO:0000313" key="2">
    <source>
        <dbReference type="Proteomes" id="UP000032668"/>
    </source>
</evidence>
<dbReference type="STRING" id="1120923.SAMN02746095_02495"/>
<dbReference type="AlphaFoldDB" id="A0A0D6PFW5"/>
<accession>A0A0D6PFW5</accession>
<comment type="caution">
    <text evidence="1">The sequence shown here is derived from an EMBL/GenBank/DDBJ whole genome shotgun (WGS) entry which is preliminary data.</text>
</comment>
<reference evidence="1 2" key="1">
    <citation type="submission" date="2012-11" db="EMBL/GenBank/DDBJ databases">
        <title>Whole genome sequence of Acidocella aminolytica 101 = DSM 11237.</title>
        <authorList>
            <person name="Azuma Y."/>
            <person name="Higashiura N."/>
            <person name="Hirakawa H."/>
            <person name="Matsushita K."/>
        </authorList>
    </citation>
    <scope>NUCLEOTIDE SEQUENCE [LARGE SCALE GENOMIC DNA]</scope>
    <source>
        <strain evidence="2">101 / DSM 11237</strain>
    </source>
</reference>
<evidence type="ECO:0000313" key="1">
    <source>
        <dbReference type="EMBL" id="GAN80620.1"/>
    </source>
</evidence>